<feature type="domain" description="Methyltransferase" evidence="1">
    <location>
        <begin position="29"/>
        <end position="135"/>
    </location>
</feature>
<evidence type="ECO:0000259" key="1">
    <source>
        <dbReference type="Pfam" id="PF13847"/>
    </source>
</evidence>
<dbReference type="PANTHER" id="PTHR43861:SF1">
    <property type="entry name" value="TRANS-ACONITATE 2-METHYLTRANSFERASE"/>
    <property type="match status" value="1"/>
</dbReference>
<dbReference type="RefSeq" id="WP_180857878.1">
    <property type="nucleotide sequence ID" value="NZ_CAIJDE010000043.1"/>
</dbReference>
<dbReference type="Gene3D" id="1.10.150.290">
    <property type="entry name" value="S-adenosyl-L-methionine-dependent methyltransferases"/>
    <property type="match status" value="1"/>
</dbReference>
<dbReference type="Proteomes" id="UP000533639">
    <property type="component" value="Unassembled WGS sequence"/>
</dbReference>
<dbReference type="SUPFAM" id="SSF53335">
    <property type="entry name" value="S-adenosyl-L-methionine-dependent methyltransferases"/>
    <property type="match status" value="1"/>
</dbReference>
<dbReference type="GO" id="GO:0032259">
    <property type="term" value="P:methylation"/>
    <property type="evidence" value="ECO:0007669"/>
    <property type="project" value="UniProtKB-KW"/>
</dbReference>
<dbReference type="InterPro" id="IPR025714">
    <property type="entry name" value="Methyltranfer_dom"/>
</dbReference>
<dbReference type="InterPro" id="IPR029063">
    <property type="entry name" value="SAM-dependent_MTases_sf"/>
</dbReference>
<organism evidence="2 3">
    <name type="scientific">Flavobacterium panici</name>
    <dbReference type="NCBI Taxonomy" id="2654843"/>
    <lineage>
        <taxon>Bacteria</taxon>
        <taxon>Pseudomonadati</taxon>
        <taxon>Bacteroidota</taxon>
        <taxon>Flavobacteriia</taxon>
        <taxon>Flavobacteriales</taxon>
        <taxon>Flavobacteriaceae</taxon>
        <taxon>Flavobacterium</taxon>
    </lineage>
</organism>
<dbReference type="AlphaFoldDB" id="A0A9N8J3F3"/>
<reference evidence="2 3" key="1">
    <citation type="submission" date="2020-06" db="EMBL/GenBank/DDBJ databases">
        <authorList>
            <person name="Criscuolo A."/>
        </authorList>
    </citation>
    <scope>NUCLEOTIDE SEQUENCE [LARGE SCALE GENOMIC DNA]</scope>
    <source>
        <strain evidence="2">PXU-55</strain>
    </source>
</reference>
<comment type="caution">
    <text evidence="2">The sequence shown here is derived from an EMBL/GenBank/DDBJ whole genome shotgun (WGS) entry which is preliminary data.</text>
</comment>
<dbReference type="InterPro" id="IPR023149">
    <property type="entry name" value="Trans_acon_MeTrfase_C"/>
</dbReference>
<dbReference type="Gene3D" id="3.40.50.150">
    <property type="entry name" value="Vaccinia Virus protein VP39"/>
    <property type="match status" value="1"/>
</dbReference>
<sequence>MPWNPDVYNKFKDIRYKPFYDLIEFIQPKNGMNAIDLGCGTGEQTSILADKFKEAHFLGIDSSAEMLEKSKSLETDNLHFKKATTEETIHSGEKWDLIFSNAALQWSNDHESLFSNLLKLLNKDGQFAVQMPVQPENKLNKILSDLIDEEPFKSYLKGYKRDSPVLSLDEYAQILFDGGLKDIEILQKVYPIIADDHETLYNFISGSALIPYIERLEGEQKELFIKTYKERIAVNFPKLPAIYSFKRILMYGRKNE</sequence>
<dbReference type="GO" id="GO:0030798">
    <property type="term" value="F:trans-aconitate 2-methyltransferase activity"/>
    <property type="evidence" value="ECO:0007669"/>
    <property type="project" value="InterPro"/>
</dbReference>
<gene>
    <name evidence="2" type="ORF">FLAPXU55_02426</name>
</gene>
<evidence type="ECO:0000313" key="2">
    <source>
        <dbReference type="EMBL" id="CAC9974729.1"/>
    </source>
</evidence>
<dbReference type="EMBL" id="CAIJDE010000043">
    <property type="protein sequence ID" value="CAC9974729.1"/>
    <property type="molecule type" value="Genomic_DNA"/>
</dbReference>
<keyword evidence="3" id="KW-1185">Reference proteome</keyword>
<protein>
    <submittedName>
        <fullName evidence="2">Methyltransferase domain-containing protein</fullName>
    </submittedName>
</protein>
<name>A0A9N8J3F3_9FLAO</name>
<dbReference type="PANTHER" id="PTHR43861">
    <property type="entry name" value="TRANS-ACONITATE 2-METHYLTRANSFERASE-RELATED"/>
    <property type="match status" value="1"/>
</dbReference>
<proteinExistence type="predicted"/>
<dbReference type="CDD" id="cd02440">
    <property type="entry name" value="AdoMet_MTases"/>
    <property type="match status" value="1"/>
</dbReference>
<accession>A0A9N8J3F3</accession>
<keyword evidence="2" id="KW-0808">Transferase</keyword>
<evidence type="ECO:0000313" key="3">
    <source>
        <dbReference type="Proteomes" id="UP000533639"/>
    </source>
</evidence>
<keyword evidence="2" id="KW-0489">Methyltransferase</keyword>
<dbReference type="Pfam" id="PF13847">
    <property type="entry name" value="Methyltransf_31"/>
    <property type="match status" value="1"/>
</dbReference>